<organism evidence="4 5">
    <name type="scientific">Hanseniaspora osmophila</name>
    <dbReference type="NCBI Taxonomy" id="56408"/>
    <lineage>
        <taxon>Eukaryota</taxon>
        <taxon>Fungi</taxon>
        <taxon>Dikarya</taxon>
        <taxon>Ascomycota</taxon>
        <taxon>Saccharomycotina</taxon>
        <taxon>Saccharomycetes</taxon>
        <taxon>Saccharomycodales</taxon>
        <taxon>Saccharomycodaceae</taxon>
        <taxon>Hanseniaspora</taxon>
    </lineage>
</organism>
<evidence type="ECO:0000256" key="1">
    <source>
        <dbReference type="ARBA" id="ARBA00010520"/>
    </source>
</evidence>
<keyword evidence="5" id="KW-1185">Reference proteome</keyword>
<dbReference type="GO" id="GO:0004864">
    <property type="term" value="F:protein phosphatase inhibitor activity"/>
    <property type="evidence" value="ECO:0007669"/>
    <property type="project" value="TreeGrafter"/>
</dbReference>
<comment type="similarity">
    <text evidence="1 2">Belongs to the endosulfine family.</text>
</comment>
<dbReference type="InterPro" id="IPR006760">
    <property type="entry name" value="Endosulphine"/>
</dbReference>
<dbReference type="Pfam" id="PF04667">
    <property type="entry name" value="Endosulfine"/>
    <property type="match status" value="1"/>
</dbReference>
<feature type="compositionally biased region" description="Basic and acidic residues" evidence="3">
    <location>
        <begin position="1"/>
        <end position="14"/>
    </location>
</feature>
<sequence>MSHNETKIPERELSPKSVVDPKNPNNTMKADIYNGTSSIDENVLKTLNPQEAKLYKMYGKLPNKKDLIHRKLQERKYFDSGDYALSKANGGDGVKYQHFNNLPLTNPSGLRESIIKRRMSNGSPNEDGGSVSNNEGHGRPSIPLSPPSGDSPVLVSQNSTSSVKSSVSSNLNPHPSSISGSNVLGGNSITKAPAIPVVPAAPVVPTIPSGSSRSSSLRSSVSGSSLKMQHSKSNSITSNRSLSGYSTDTPRSSPGNSPLALSQLRSPPLNSNDSLNSLSSLNSLDSNTNDSNDSNDFDNSTYIEKSNPNSSHQSIDTGSDNVHNIKKTNSTSANTPLSQSISVSHDKDSHTTTTTERDYNSPTGLMSESSKTKTTTDYFAPKDHHE</sequence>
<evidence type="ECO:0000256" key="2">
    <source>
        <dbReference type="RuleBase" id="RU363120"/>
    </source>
</evidence>
<feature type="compositionally biased region" description="Polar residues" evidence="3">
    <location>
        <begin position="227"/>
        <end position="265"/>
    </location>
</feature>
<evidence type="ECO:0000256" key="3">
    <source>
        <dbReference type="SAM" id="MobiDB-lite"/>
    </source>
</evidence>
<dbReference type="Proteomes" id="UP000095728">
    <property type="component" value="Unassembled WGS sequence"/>
</dbReference>
<dbReference type="PANTHER" id="PTHR10358">
    <property type="entry name" value="ENDOSULFINE"/>
    <property type="match status" value="1"/>
</dbReference>
<dbReference type="OrthoDB" id="5949865at2759"/>
<feature type="compositionally biased region" description="Polar residues" evidence="3">
    <location>
        <begin position="120"/>
        <end position="135"/>
    </location>
</feature>
<feature type="compositionally biased region" description="Polar residues" evidence="3">
    <location>
        <begin position="360"/>
        <end position="377"/>
    </location>
</feature>
<comment type="caution">
    <text evidence="4">The sequence shown here is derived from an EMBL/GenBank/DDBJ whole genome shotgun (WGS) entry which is preliminary data.</text>
</comment>
<feature type="region of interest" description="Disordered" evidence="3">
    <location>
        <begin position="119"/>
        <end position="183"/>
    </location>
</feature>
<dbReference type="InParanoid" id="A0A1E5RNN6"/>
<proteinExistence type="inferred from homology"/>
<feature type="compositionally biased region" description="Polar residues" evidence="3">
    <location>
        <begin position="173"/>
        <end position="183"/>
    </location>
</feature>
<evidence type="ECO:0000313" key="5">
    <source>
        <dbReference type="Proteomes" id="UP000095728"/>
    </source>
</evidence>
<comment type="function">
    <text evidence="2">Plays an essential role in initiation of the G0 program by preventing the degradation of specific nutrient-regulated mRNAs via the 5'-3' mRNA decay pathway.</text>
</comment>
<dbReference type="GO" id="GO:0005737">
    <property type="term" value="C:cytoplasm"/>
    <property type="evidence" value="ECO:0007669"/>
    <property type="project" value="TreeGrafter"/>
</dbReference>
<accession>A0A1E5RNN6</accession>
<protein>
    <recommendedName>
        <fullName evidence="2">mRNA stability protein</fullName>
    </recommendedName>
</protein>
<reference evidence="5" key="1">
    <citation type="journal article" date="2016" name="Genome Announc.">
        <title>Genome sequences of three species of Hanseniaspora isolated from spontaneous wine fermentations.</title>
        <authorList>
            <person name="Sternes P.R."/>
            <person name="Lee D."/>
            <person name="Kutyna D.R."/>
            <person name="Borneman A.R."/>
        </authorList>
    </citation>
    <scope>NUCLEOTIDE SEQUENCE [LARGE SCALE GENOMIC DNA]</scope>
    <source>
        <strain evidence="5">AWRI3579</strain>
    </source>
</reference>
<feature type="region of interest" description="Disordered" evidence="3">
    <location>
        <begin position="206"/>
        <end position="386"/>
    </location>
</feature>
<feature type="compositionally biased region" description="Polar residues" evidence="3">
    <location>
        <begin position="301"/>
        <end position="343"/>
    </location>
</feature>
<evidence type="ECO:0000313" key="4">
    <source>
        <dbReference type="EMBL" id="OEJ88501.1"/>
    </source>
</evidence>
<feature type="compositionally biased region" description="Low complexity" evidence="3">
    <location>
        <begin position="206"/>
        <end position="226"/>
    </location>
</feature>
<dbReference type="EMBL" id="LPNM01000005">
    <property type="protein sequence ID" value="OEJ88501.1"/>
    <property type="molecule type" value="Genomic_DNA"/>
</dbReference>
<feature type="compositionally biased region" description="Low complexity" evidence="3">
    <location>
        <begin position="155"/>
        <end position="172"/>
    </location>
</feature>
<dbReference type="PANTHER" id="PTHR10358:SF6">
    <property type="entry name" value="ENDOSULFINE, ISOFORM A"/>
    <property type="match status" value="1"/>
</dbReference>
<feature type="compositionally biased region" description="Low complexity" evidence="3">
    <location>
        <begin position="269"/>
        <end position="300"/>
    </location>
</feature>
<dbReference type="STRING" id="56408.A0A1E5RNN6"/>
<feature type="compositionally biased region" description="Basic and acidic residues" evidence="3">
    <location>
        <begin position="344"/>
        <end position="359"/>
    </location>
</feature>
<dbReference type="AlphaFoldDB" id="A0A1E5RNN6"/>
<feature type="region of interest" description="Disordered" evidence="3">
    <location>
        <begin position="1"/>
        <end position="27"/>
    </location>
</feature>
<name>A0A1E5RNN6_9ASCO</name>
<gene>
    <name evidence="4" type="ORF">AWRI3579_g766</name>
</gene>